<keyword evidence="4" id="KW-1185">Reference proteome</keyword>
<dbReference type="Proteomes" id="UP001064489">
    <property type="component" value="Chromosome 5"/>
</dbReference>
<feature type="domain" description="Ig-like" evidence="2">
    <location>
        <begin position="1"/>
        <end position="77"/>
    </location>
</feature>
<feature type="region of interest" description="Disordered" evidence="1">
    <location>
        <begin position="156"/>
        <end position="199"/>
    </location>
</feature>
<organism evidence="3 4">
    <name type="scientific">Acer negundo</name>
    <name type="common">Box elder</name>
    <dbReference type="NCBI Taxonomy" id="4023"/>
    <lineage>
        <taxon>Eukaryota</taxon>
        <taxon>Viridiplantae</taxon>
        <taxon>Streptophyta</taxon>
        <taxon>Embryophyta</taxon>
        <taxon>Tracheophyta</taxon>
        <taxon>Spermatophyta</taxon>
        <taxon>Magnoliopsida</taxon>
        <taxon>eudicotyledons</taxon>
        <taxon>Gunneridae</taxon>
        <taxon>Pentapetalae</taxon>
        <taxon>rosids</taxon>
        <taxon>malvids</taxon>
        <taxon>Sapindales</taxon>
        <taxon>Sapindaceae</taxon>
        <taxon>Hippocastanoideae</taxon>
        <taxon>Acereae</taxon>
        <taxon>Acer</taxon>
    </lineage>
</organism>
<name>A0AAD5IWU6_ACENE</name>
<dbReference type="PROSITE" id="PS50835">
    <property type="entry name" value="IG_LIKE"/>
    <property type="match status" value="1"/>
</dbReference>
<evidence type="ECO:0000313" key="3">
    <source>
        <dbReference type="EMBL" id="KAI9178116.1"/>
    </source>
</evidence>
<proteinExistence type="predicted"/>
<reference evidence="3" key="1">
    <citation type="journal article" date="2022" name="Plant J.">
        <title>Strategies of tolerance reflected in two North American maple genomes.</title>
        <authorList>
            <person name="McEvoy S.L."/>
            <person name="Sezen U.U."/>
            <person name="Trouern-Trend A."/>
            <person name="McMahon S.M."/>
            <person name="Schaberg P.G."/>
            <person name="Yang J."/>
            <person name="Wegrzyn J.L."/>
            <person name="Swenson N.G."/>
        </authorList>
    </citation>
    <scope>NUCLEOTIDE SEQUENCE</scope>
    <source>
        <strain evidence="3">91603</strain>
    </source>
</reference>
<dbReference type="AlphaFoldDB" id="A0AAD5IWU6"/>
<sequence>MEEGDQSCVVSVEEDSEPVDWSWLEENLGLKKLSTTTNLNSLSNMVNIEDEASKEVGEYTCLIKSFSGKNLKLKEIKGQTKELKSLSKKRGNEVHLFHKKSYVIENIEFAKANVGDSRDVGKRNTKDKAKMIWVRRPKHRAMCPTPINAKVVLDKRSQLNKEDYNGDDSSTSSDEEQNREENVLSLTGEVEEQSNGEYRTPIVTKKTRGKKKDLPSKMHSMRTRMLRNREKNKEAMTEIEVVDTEGKNIRWILEEEMAKIIDTYVAIGYSFNGKDKDKAKEVIEDLRKRKTGHQKARMKK</sequence>
<accession>A0AAD5IWU6</accession>
<evidence type="ECO:0000313" key="4">
    <source>
        <dbReference type="Proteomes" id="UP001064489"/>
    </source>
</evidence>
<reference evidence="3" key="2">
    <citation type="submission" date="2023-02" db="EMBL/GenBank/DDBJ databases">
        <authorList>
            <person name="Swenson N.G."/>
            <person name="Wegrzyn J.L."/>
            <person name="Mcevoy S.L."/>
        </authorList>
    </citation>
    <scope>NUCLEOTIDE SEQUENCE</scope>
    <source>
        <strain evidence="3">91603</strain>
        <tissue evidence="3">Leaf</tissue>
    </source>
</reference>
<protein>
    <recommendedName>
        <fullName evidence="2">Ig-like domain-containing protein</fullName>
    </recommendedName>
</protein>
<dbReference type="EMBL" id="JAJSOW010000102">
    <property type="protein sequence ID" value="KAI9178116.1"/>
    <property type="molecule type" value="Genomic_DNA"/>
</dbReference>
<evidence type="ECO:0000259" key="2">
    <source>
        <dbReference type="PROSITE" id="PS50835"/>
    </source>
</evidence>
<evidence type="ECO:0000256" key="1">
    <source>
        <dbReference type="SAM" id="MobiDB-lite"/>
    </source>
</evidence>
<gene>
    <name evidence="3" type="ORF">LWI28_022896</name>
</gene>
<comment type="caution">
    <text evidence="3">The sequence shown here is derived from an EMBL/GenBank/DDBJ whole genome shotgun (WGS) entry which is preliminary data.</text>
</comment>
<dbReference type="InterPro" id="IPR007110">
    <property type="entry name" value="Ig-like_dom"/>
</dbReference>